<evidence type="ECO:0000313" key="3">
    <source>
        <dbReference type="Proteomes" id="UP000176377"/>
    </source>
</evidence>
<dbReference type="Pfam" id="PF05137">
    <property type="entry name" value="PilN"/>
    <property type="match status" value="1"/>
</dbReference>
<comment type="caution">
    <text evidence="2">The sequence shown here is derived from an EMBL/GenBank/DDBJ whole genome shotgun (WGS) entry which is preliminary data.</text>
</comment>
<keyword evidence="1" id="KW-0472">Membrane</keyword>
<organism evidence="2 3">
    <name type="scientific">Candidatus Kaiserbacteria bacterium RIFCSPHIGHO2_01_FULL_56_24</name>
    <dbReference type="NCBI Taxonomy" id="1798487"/>
    <lineage>
        <taxon>Bacteria</taxon>
        <taxon>Candidatus Kaiseribacteriota</taxon>
    </lineage>
</organism>
<dbReference type="AlphaFoldDB" id="A0A1F6DAY5"/>
<keyword evidence="1" id="KW-1133">Transmembrane helix</keyword>
<gene>
    <name evidence="2" type="ORF">A2765_02515</name>
</gene>
<dbReference type="InterPro" id="IPR007813">
    <property type="entry name" value="PilN"/>
</dbReference>
<keyword evidence="1" id="KW-0812">Transmembrane</keyword>
<protein>
    <submittedName>
        <fullName evidence="2">Uncharacterized protein</fullName>
    </submittedName>
</protein>
<name>A0A1F6DAY5_9BACT</name>
<sequence length="173" mass="17779">MSNVLPQSEKKAARRRMFAHFLLIGSIAFGAGACVAILSIVPAFLSVKIARAALDASQRDHAQGSVSEDQSAAVRAQGLITALQPIANASSSPTEALSLALAQKPAGLSITAITYTGGAKGTLALTGTADRREAVSAFRDGLEKTGRFSKVEVPVAAILGTQEGKFTITLSGI</sequence>
<reference evidence="2 3" key="1">
    <citation type="journal article" date="2016" name="Nat. Commun.">
        <title>Thousands of microbial genomes shed light on interconnected biogeochemical processes in an aquifer system.</title>
        <authorList>
            <person name="Anantharaman K."/>
            <person name="Brown C.T."/>
            <person name="Hug L.A."/>
            <person name="Sharon I."/>
            <person name="Castelle C.J."/>
            <person name="Probst A.J."/>
            <person name="Thomas B.C."/>
            <person name="Singh A."/>
            <person name="Wilkins M.J."/>
            <person name="Karaoz U."/>
            <person name="Brodie E.L."/>
            <person name="Williams K.H."/>
            <person name="Hubbard S.S."/>
            <person name="Banfield J.F."/>
        </authorList>
    </citation>
    <scope>NUCLEOTIDE SEQUENCE [LARGE SCALE GENOMIC DNA]</scope>
</reference>
<feature type="transmembrane region" description="Helical" evidence="1">
    <location>
        <begin position="21"/>
        <end position="45"/>
    </location>
</feature>
<proteinExistence type="predicted"/>
<dbReference type="Proteomes" id="UP000176377">
    <property type="component" value="Unassembled WGS sequence"/>
</dbReference>
<evidence type="ECO:0000256" key="1">
    <source>
        <dbReference type="SAM" id="Phobius"/>
    </source>
</evidence>
<accession>A0A1F6DAY5</accession>
<evidence type="ECO:0000313" key="2">
    <source>
        <dbReference type="EMBL" id="OGG58574.1"/>
    </source>
</evidence>
<dbReference type="EMBL" id="MFLA01000032">
    <property type="protein sequence ID" value="OGG58574.1"/>
    <property type="molecule type" value="Genomic_DNA"/>
</dbReference>